<evidence type="ECO:0000313" key="2">
    <source>
        <dbReference type="Proteomes" id="UP000515733"/>
    </source>
</evidence>
<dbReference type="RefSeq" id="WP_183148217.1">
    <property type="nucleotide sequence ID" value="NZ_LR778301.1"/>
</dbReference>
<protein>
    <submittedName>
        <fullName evidence="1">Uncharacterized protein</fullName>
    </submittedName>
</protein>
<dbReference type="AlphaFoldDB" id="A0A6S6XWD2"/>
<keyword evidence="2" id="KW-1185">Reference proteome</keyword>
<dbReference type="Proteomes" id="UP000515733">
    <property type="component" value="Chromosome"/>
</dbReference>
<name>A0A6S6XWD2_9PROT</name>
<gene>
    <name evidence="1" type="ORF">DENOEST_1388</name>
</gene>
<dbReference type="KEGG" id="doe:DENOEST_1388"/>
<evidence type="ECO:0000313" key="1">
    <source>
        <dbReference type="EMBL" id="CAB1368553.1"/>
    </source>
</evidence>
<organism evidence="1 2">
    <name type="scientific">Denitratisoma oestradiolicum</name>
    <dbReference type="NCBI Taxonomy" id="311182"/>
    <lineage>
        <taxon>Bacteria</taxon>
        <taxon>Pseudomonadati</taxon>
        <taxon>Pseudomonadota</taxon>
        <taxon>Betaproteobacteria</taxon>
        <taxon>Nitrosomonadales</taxon>
        <taxon>Sterolibacteriaceae</taxon>
        <taxon>Denitratisoma</taxon>
    </lineage>
</organism>
<sequence length="103" mass="10321">MKTLKAGTRLKSAVCDAEVMVVKAGAGEVDLRCGGAEMLAMADAKPADGQLDAALAGGTLVGKRYTDGAETIELLCTKGGKGSLALNGEALVVKQAKALPSSD</sequence>
<reference evidence="1 2" key="1">
    <citation type="submission" date="2020-03" db="EMBL/GenBank/DDBJ databases">
        <authorList>
            <consortium name="Genoscope - CEA"/>
            <person name="William W."/>
        </authorList>
    </citation>
    <scope>NUCLEOTIDE SEQUENCE [LARGE SCALE GENOMIC DNA]</scope>
    <source>
        <strain evidence="2">DSM 16959</strain>
    </source>
</reference>
<dbReference type="EMBL" id="LR778301">
    <property type="protein sequence ID" value="CAB1368553.1"/>
    <property type="molecule type" value="Genomic_DNA"/>
</dbReference>
<accession>A0A6S6XWD2</accession>
<proteinExistence type="predicted"/>